<gene>
    <name evidence="3" type="ORF">F5Z01DRAFT_221568</name>
</gene>
<keyword evidence="4" id="KW-1185">Reference proteome</keyword>
<dbReference type="Gene3D" id="3.90.190.10">
    <property type="entry name" value="Protein tyrosine phosphatase superfamily"/>
    <property type="match status" value="1"/>
</dbReference>
<dbReference type="GO" id="GO:0070372">
    <property type="term" value="P:regulation of ERK1 and ERK2 cascade"/>
    <property type="evidence" value="ECO:0007669"/>
    <property type="project" value="TreeGrafter"/>
</dbReference>
<dbReference type="EMBL" id="MU251261">
    <property type="protein sequence ID" value="KAG9252645.1"/>
    <property type="molecule type" value="Genomic_DNA"/>
</dbReference>
<protein>
    <submittedName>
        <fullName evidence="3">Protein-tyrosine phosphatase-like protein</fullName>
    </submittedName>
</protein>
<comment type="caution">
    <text evidence="3">The sequence shown here is derived from an EMBL/GenBank/DDBJ whole genome shotgun (WGS) entry which is preliminary data.</text>
</comment>
<dbReference type="SMART" id="SM00195">
    <property type="entry name" value="DSPc"/>
    <property type="match status" value="1"/>
</dbReference>
<dbReference type="AlphaFoldDB" id="A0A9P8CN33"/>
<dbReference type="RefSeq" id="XP_046116569.1">
    <property type="nucleotide sequence ID" value="XM_046258219.1"/>
</dbReference>
<dbReference type="InterPro" id="IPR000340">
    <property type="entry name" value="Dual-sp_phosphatase_cat-dom"/>
</dbReference>
<name>A0A9P8CN33_9HYPO</name>
<dbReference type="Proteomes" id="UP000887229">
    <property type="component" value="Unassembled WGS sequence"/>
</dbReference>
<dbReference type="SUPFAM" id="SSF52799">
    <property type="entry name" value="(Phosphotyrosine protein) phosphatases II"/>
    <property type="match status" value="1"/>
</dbReference>
<evidence type="ECO:0000256" key="1">
    <source>
        <dbReference type="ARBA" id="ARBA00009649"/>
    </source>
</evidence>
<dbReference type="OrthoDB" id="10252009at2759"/>
<dbReference type="GO" id="GO:0005737">
    <property type="term" value="C:cytoplasm"/>
    <property type="evidence" value="ECO:0007669"/>
    <property type="project" value="TreeGrafter"/>
</dbReference>
<accession>A0A9P8CN33</accession>
<sequence>MKKNFAPSAPYSRRAPSPPALEVRYPLMRRRAGSEAQFVLVPSYENADAGQLTAEDISIITGNETRLIAENKSADWRYEDRRKAQRVLDFLYVGPVTAIRDLEFLQNEGITMIIIVRNTRLPSRSLEMASQQLGIVGEYVEVMGTQQLINSLPDTISAINQHLLHVYRSQARQRTLDGEMVVDPSNFKRGKVLVTCESGNELSPAIVAAYIMAVYGNSFESAVQFIGVQRFCVSIDASLKQMLCTWGGILIARAMVSRDRGPVGNGADARPIKTAKRGIHDTISPEDHALDQDKSHMQDRERFCGREAFAPFRDLAPES</sequence>
<dbReference type="GO" id="GO:0062026">
    <property type="term" value="P:negative regulation of SCF-dependent proteasomal ubiquitin-dependent catabolic process"/>
    <property type="evidence" value="ECO:0007669"/>
    <property type="project" value="TreeGrafter"/>
</dbReference>
<feature type="domain" description="Tyrosine-protein phosphatase" evidence="2">
    <location>
        <begin position="83"/>
        <end position="249"/>
    </location>
</feature>
<evidence type="ECO:0000313" key="4">
    <source>
        <dbReference type="Proteomes" id="UP000887229"/>
    </source>
</evidence>
<dbReference type="GO" id="GO:1990444">
    <property type="term" value="F:F-box domain binding"/>
    <property type="evidence" value="ECO:0007669"/>
    <property type="project" value="TreeGrafter"/>
</dbReference>
<comment type="similarity">
    <text evidence="1">Belongs to the protein-tyrosine phosphatase family. Non-receptor class subfamily.</text>
</comment>
<dbReference type="InterPro" id="IPR020422">
    <property type="entry name" value="TYR_PHOSPHATASE_DUAL_dom"/>
</dbReference>
<proteinExistence type="inferred from homology"/>
<evidence type="ECO:0000313" key="3">
    <source>
        <dbReference type="EMBL" id="KAG9252645.1"/>
    </source>
</evidence>
<dbReference type="InterPro" id="IPR029021">
    <property type="entry name" value="Prot-tyrosine_phosphatase-like"/>
</dbReference>
<dbReference type="Pfam" id="PF00782">
    <property type="entry name" value="DSPc"/>
    <property type="match status" value="1"/>
</dbReference>
<dbReference type="PANTHER" id="PTHR46588">
    <property type="entry name" value="SERINE/THREONINE/TYROSINE-INTERACTING PROTEIN"/>
    <property type="match status" value="1"/>
</dbReference>
<dbReference type="GO" id="GO:0140096">
    <property type="term" value="F:catalytic activity, acting on a protein"/>
    <property type="evidence" value="ECO:0007669"/>
    <property type="project" value="UniProtKB-ARBA"/>
</dbReference>
<dbReference type="GO" id="GO:0005654">
    <property type="term" value="C:nucleoplasm"/>
    <property type="evidence" value="ECO:0007669"/>
    <property type="project" value="TreeGrafter"/>
</dbReference>
<dbReference type="PANTHER" id="PTHR46588:SF1">
    <property type="entry name" value="SERINE_THREONINE_TYROSINE-INTERACTING PROTEIN"/>
    <property type="match status" value="1"/>
</dbReference>
<dbReference type="CDD" id="cd14498">
    <property type="entry name" value="DSP"/>
    <property type="match status" value="1"/>
</dbReference>
<organism evidence="3 4">
    <name type="scientific">Emericellopsis atlantica</name>
    <dbReference type="NCBI Taxonomy" id="2614577"/>
    <lineage>
        <taxon>Eukaryota</taxon>
        <taxon>Fungi</taxon>
        <taxon>Dikarya</taxon>
        <taxon>Ascomycota</taxon>
        <taxon>Pezizomycotina</taxon>
        <taxon>Sordariomycetes</taxon>
        <taxon>Hypocreomycetidae</taxon>
        <taxon>Hypocreales</taxon>
        <taxon>Bionectriaceae</taxon>
        <taxon>Emericellopsis</taxon>
    </lineage>
</organism>
<dbReference type="InterPro" id="IPR052449">
    <property type="entry name" value="STYX-Interacting_Phosphatase"/>
</dbReference>
<reference evidence="3" key="1">
    <citation type="journal article" date="2021" name="IMA Fungus">
        <title>Genomic characterization of three marine fungi, including Emericellopsis atlantica sp. nov. with signatures of a generalist lifestyle and marine biomass degradation.</title>
        <authorList>
            <person name="Hagestad O.C."/>
            <person name="Hou L."/>
            <person name="Andersen J.H."/>
            <person name="Hansen E.H."/>
            <person name="Altermark B."/>
            <person name="Li C."/>
            <person name="Kuhnert E."/>
            <person name="Cox R.J."/>
            <person name="Crous P.W."/>
            <person name="Spatafora J.W."/>
            <person name="Lail K."/>
            <person name="Amirebrahimi M."/>
            <person name="Lipzen A."/>
            <person name="Pangilinan J."/>
            <person name="Andreopoulos W."/>
            <person name="Hayes R.D."/>
            <person name="Ng V."/>
            <person name="Grigoriev I.V."/>
            <person name="Jackson S.A."/>
            <person name="Sutton T.D.S."/>
            <person name="Dobson A.D.W."/>
            <person name="Rama T."/>
        </authorList>
    </citation>
    <scope>NUCLEOTIDE SEQUENCE</scope>
    <source>
        <strain evidence="3">TS7</strain>
    </source>
</reference>
<evidence type="ECO:0000259" key="2">
    <source>
        <dbReference type="SMART" id="SM00195"/>
    </source>
</evidence>
<dbReference type="GeneID" id="70289122"/>